<evidence type="ECO:0000259" key="10">
    <source>
        <dbReference type="PROSITE" id="PS50075"/>
    </source>
</evidence>
<dbReference type="CDD" id="cd08956">
    <property type="entry name" value="KR_3_FAS_SDR_x"/>
    <property type="match status" value="1"/>
</dbReference>
<dbReference type="Pfam" id="PF02801">
    <property type="entry name" value="Ketoacyl-synt_C"/>
    <property type="match status" value="2"/>
</dbReference>
<evidence type="ECO:0000256" key="5">
    <source>
        <dbReference type="ARBA" id="ARBA00023194"/>
    </source>
</evidence>
<organism evidence="13 14">
    <name type="scientific">Streptomyces aurantiacus JA 4570</name>
    <dbReference type="NCBI Taxonomy" id="1286094"/>
    <lineage>
        <taxon>Bacteria</taxon>
        <taxon>Bacillati</taxon>
        <taxon>Actinomycetota</taxon>
        <taxon>Actinomycetes</taxon>
        <taxon>Kitasatosporales</taxon>
        <taxon>Streptomycetaceae</taxon>
        <taxon>Streptomyces</taxon>
        <taxon>Streptomyces aurantiacus group</taxon>
    </lineage>
</organism>
<dbReference type="Pfam" id="PF00109">
    <property type="entry name" value="ketoacyl-synt"/>
    <property type="match status" value="2"/>
</dbReference>
<dbReference type="Gene3D" id="3.10.129.110">
    <property type="entry name" value="Polyketide synthase dehydratase"/>
    <property type="match status" value="1"/>
</dbReference>
<dbReference type="SMART" id="SM00825">
    <property type="entry name" value="PKS_KS"/>
    <property type="match status" value="2"/>
</dbReference>
<feature type="compositionally biased region" description="Acidic residues" evidence="9">
    <location>
        <begin position="29"/>
        <end position="39"/>
    </location>
</feature>
<dbReference type="InterPro" id="IPR013968">
    <property type="entry name" value="PKS_KR"/>
</dbReference>
<gene>
    <name evidence="13" type="ORF">STRAU_7669</name>
</gene>
<dbReference type="InterPro" id="IPR049551">
    <property type="entry name" value="PKS_DH_C"/>
</dbReference>
<dbReference type="PANTHER" id="PTHR43775">
    <property type="entry name" value="FATTY ACID SYNTHASE"/>
    <property type="match status" value="1"/>
</dbReference>
<evidence type="ECO:0000256" key="8">
    <source>
        <dbReference type="PROSITE-ProRule" id="PRU01363"/>
    </source>
</evidence>
<dbReference type="InterPro" id="IPR036291">
    <property type="entry name" value="NAD(P)-bd_dom_sf"/>
</dbReference>
<dbReference type="CDD" id="cd00833">
    <property type="entry name" value="PKS"/>
    <property type="match status" value="2"/>
</dbReference>
<feature type="region of interest" description="Disordered" evidence="9">
    <location>
        <begin position="242"/>
        <end position="263"/>
    </location>
</feature>
<dbReference type="InterPro" id="IPR016036">
    <property type="entry name" value="Malonyl_transacylase_ACP-bd"/>
</dbReference>
<dbReference type="InterPro" id="IPR014031">
    <property type="entry name" value="Ketoacyl_synth_C"/>
</dbReference>
<evidence type="ECO:0000256" key="1">
    <source>
        <dbReference type="ARBA" id="ARBA00004792"/>
    </source>
</evidence>
<evidence type="ECO:0000256" key="3">
    <source>
        <dbReference type="ARBA" id="ARBA00022553"/>
    </source>
</evidence>
<dbReference type="SUPFAM" id="SSF52151">
    <property type="entry name" value="FabD/lysophospholipase-like"/>
    <property type="match status" value="2"/>
</dbReference>
<dbReference type="GO" id="GO:0004312">
    <property type="term" value="F:fatty acid synthase activity"/>
    <property type="evidence" value="ECO:0007669"/>
    <property type="project" value="TreeGrafter"/>
</dbReference>
<feature type="active site" description="Proton donor; for dehydratase activity" evidence="8">
    <location>
        <position position="2018"/>
    </location>
</feature>
<dbReference type="SMART" id="SM00826">
    <property type="entry name" value="PKS_DH"/>
    <property type="match status" value="1"/>
</dbReference>
<dbReference type="InterPro" id="IPR020807">
    <property type="entry name" value="PKS_DH"/>
</dbReference>
<keyword evidence="4" id="KW-0808">Transferase</keyword>
<evidence type="ECO:0000259" key="12">
    <source>
        <dbReference type="PROSITE" id="PS52019"/>
    </source>
</evidence>
<feature type="region of interest" description="Disordered" evidence="9">
    <location>
        <begin position="2181"/>
        <end position="2209"/>
    </location>
</feature>
<dbReference type="FunFam" id="1.10.1200.10:FF:000007">
    <property type="entry name" value="Probable polyketide synthase pks17"/>
    <property type="match status" value="2"/>
</dbReference>
<dbReference type="GO" id="GO:0006633">
    <property type="term" value="P:fatty acid biosynthetic process"/>
    <property type="evidence" value="ECO:0007669"/>
    <property type="project" value="InterPro"/>
</dbReference>
<dbReference type="Pfam" id="PF22953">
    <property type="entry name" value="SpnB_Rossmann"/>
    <property type="match status" value="1"/>
</dbReference>
<dbReference type="EMBL" id="AOPZ01000559">
    <property type="protein sequence ID" value="EPH39256.1"/>
    <property type="molecule type" value="Genomic_DNA"/>
</dbReference>
<feature type="compositionally biased region" description="Polar residues" evidence="9">
    <location>
        <begin position="2183"/>
        <end position="2195"/>
    </location>
</feature>
<dbReference type="SMART" id="SM00822">
    <property type="entry name" value="PKS_KR"/>
    <property type="match status" value="1"/>
</dbReference>
<dbReference type="InterPro" id="IPR049552">
    <property type="entry name" value="PKS_DH_N"/>
</dbReference>
<dbReference type="InterPro" id="IPR020841">
    <property type="entry name" value="PKS_Beta-ketoAc_synthase_dom"/>
</dbReference>
<dbReference type="SUPFAM" id="SSF47336">
    <property type="entry name" value="ACP-like"/>
    <property type="match status" value="2"/>
</dbReference>
<dbReference type="PROSITE" id="PS00606">
    <property type="entry name" value="KS3_1"/>
    <property type="match status" value="1"/>
</dbReference>
<dbReference type="InterPro" id="IPR014043">
    <property type="entry name" value="Acyl_transferase_dom"/>
</dbReference>
<dbReference type="PROSITE" id="PS50075">
    <property type="entry name" value="CARRIER"/>
    <property type="match status" value="2"/>
</dbReference>
<evidence type="ECO:0000256" key="4">
    <source>
        <dbReference type="ARBA" id="ARBA00022679"/>
    </source>
</evidence>
<dbReference type="PROSITE" id="PS52019">
    <property type="entry name" value="PKS_MFAS_DH"/>
    <property type="match status" value="1"/>
</dbReference>
<feature type="domain" description="Carrier" evidence="10">
    <location>
        <begin position="2625"/>
        <end position="2702"/>
    </location>
</feature>
<dbReference type="InterPro" id="IPR032821">
    <property type="entry name" value="PKS_assoc"/>
</dbReference>
<feature type="domain" description="Ketosynthase family 3 (KS3)" evidence="11">
    <location>
        <begin position="1"/>
        <end position="355"/>
    </location>
</feature>
<keyword evidence="2" id="KW-0596">Phosphopantetheine</keyword>
<dbReference type="SUPFAM" id="SSF51735">
    <property type="entry name" value="NAD(P)-binding Rossmann-fold domains"/>
    <property type="match status" value="2"/>
</dbReference>
<dbReference type="Gene3D" id="3.40.47.10">
    <property type="match status" value="2"/>
</dbReference>
<evidence type="ECO:0000313" key="14">
    <source>
        <dbReference type="Proteomes" id="UP000014629"/>
    </source>
</evidence>
<evidence type="ECO:0000256" key="2">
    <source>
        <dbReference type="ARBA" id="ARBA00022450"/>
    </source>
</evidence>
<dbReference type="GO" id="GO:0004315">
    <property type="term" value="F:3-oxoacyl-[acyl-carrier-protein] synthase activity"/>
    <property type="evidence" value="ECO:0007669"/>
    <property type="project" value="InterPro"/>
</dbReference>
<dbReference type="InterPro" id="IPR009081">
    <property type="entry name" value="PP-bd_ACP"/>
</dbReference>
<comment type="pathway">
    <text evidence="1">Antibiotic biosynthesis.</text>
</comment>
<evidence type="ECO:0000256" key="6">
    <source>
        <dbReference type="ARBA" id="ARBA00023268"/>
    </source>
</evidence>
<dbReference type="InterPro" id="IPR020806">
    <property type="entry name" value="PKS_PP-bd"/>
</dbReference>
<feature type="compositionally biased region" description="Low complexity" evidence="9">
    <location>
        <begin position="2196"/>
        <end position="2209"/>
    </location>
</feature>
<dbReference type="Pfam" id="PF22621">
    <property type="entry name" value="CurL-like_PKS_C"/>
    <property type="match status" value="1"/>
</dbReference>
<dbReference type="PANTHER" id="PTHR43775:SF51">
    <property type="entry name" value="INACTIVE PHENOLPHTHIOCEROL SYNTHESIS POLYKETIDE SYNTHASE TYPE I PKS1-RELATED"/>
    <property type="match status" value="1"/>
</dbReference>
<dbReference type="InterPro" id="IPR036736">
    <property type="entry name" value="ACP-like_sf"/>
</dbReference>
<dbReference type="InterPro" id="IPR016039">
    <property type="entry name" value="Thiolase-like"/>
</dbReference>
<keyword evidence="6" id="KW-0511">Multifunctional enzyme</keyword>
<accession>S3Z692</accession>
<keyword evidence="7" id="KW-0012">Acyltransferase</keyword>
<dbReference type="GO" id="GO:0031177">
    <property type="term" value="F:phosphopantetheine binding"/>
    <property type="evidence" value="ECO:0007669"/>
    <property type="project" value="InterPro"/>
</dbReference>
<evidence type="ECO:0000256" key="7">
    <source>
        <dbReference type="ARBA" id="ARBA00023315"/>
    </source>
</evidence>
<dbReference type="SMART" id="SM00827">
    <property type="entry name" value="PKS_AT"/>
    <property type="match status" value="2"/>
</dbReference>
<evidence type="ECO:0000256" key="9">
    <source>
        <dbReference type="SAM" id="MobiDB-lite"/>
    </source>
</evidence>
<sequence>MSCRFPGVQGPEAYRQVLANGAVGAVSDGDGDGADDTDGFDPGFFGVSPREATTMDTRQRLLLELAWEALEEAGILPADLRGGDTGVFLGAATGEYAGRVSRVLGLRGPSLTVTAGPASALVAVHLACQSLRAGESTVALAGGAEPRPAPVREPVRGPVRGEDGAVVVLKTLARALEDGDRVHAVLRGSAVANDGDGADPAVPRESGPTAPRESDLTAPRTDPTAPHDDARRELLRRAHERAGTDPAELGHVELVGPGVPGGGPAEAAAPDAVVGSAAGMAGLLKVVLSLARGDLTPGVAGVSSFGGGTNCHIVVASSPPAESATAAPGAGRPVFRVGVLPWPLSGRTATALRAQAGRLRAHLDGSTASAADLALSLATTRTAFQHRAVVLGAGRAELAAELTALAANRRTANQVVGAAARPRERVVFVFPGQGPQWTGMAGDLLDTSDVFRASVDASVRALAPYIDWDLEAVLRAAPGAPSLGREDVVQPALFAVMVGLAAVWRSFGVEPSAVVGHSNGEITAAVVSGALSLEDGARVVALWSKAMLRVVGRGTMVSVPMAAEEVRPRLARHGGRLDVSTINGPRQITVSGDVDAVDDFLAELVAEGVPAKRIPIDLAPHCAGMEVLREEILGLLEPIRPRTPTLPMYSTVTGEPIDSPSLDGTYWMSNLSGTVDFERTVRRLADHDAFVEVTPHPVLTLALQQTLDDTESDAVVVGTLRRDEDGPRRFLTSLAELHACGGRVDWRPALPTDASVVGLPTYAFRRGSHAVAPDDQGADASYTAPAGTATARPGADDEEFEDSGLRGASREETVERLMGIVRAEAALVLGRDGDRGIDPRGAFSDLGFDSVTAVEMRNRLAAATGLKLPATLLFDHPDPRTLVDRLADELAGTRAAPRATARRGGSRAAADDPIAIVAMACRFPGDVASPEDLWQLVLDGKDALSPFPANRGWPLDALFDDDPERAGRSYARAGGFLHDADRFDAEFFGISPREATAMDPQQRLVLETVWEAVERSGIAPSELRGSATGVYVGAIKQDYGPRLDAADETAGGHLITGNFTSVVSGRASYTFGFQGPAVTVDTACSSSLVAVHMAAQALRAGECDLAFAGGVTVMSSPGLFIEFSRNRGLAADGRCKAFADDADGTGWGEGVGMLLLERLSDARRNGHEVLAVVRGSAINQDGASNGLSAPNGPAQERVVLDALANAGLSVADVDAVEAHGTGTRLGDPIEAQALLATYGRREGAAAPLYLGSLKSNIGHTQAAAGVGGLIKMVMAMRHGVLPRTLHIGEPSTHVDWGAGAVSLLTEARPWPDTGRPRRAGVSSFGISGTNAHVVLEHVPQAAADAEEAVGTGGTGVVPWTLSGKSPAALRAQAERLRTYLGDRPEPAPRDVAASLVRTRSAMEHRAVVVADSRAELLAGLDAISRGEDTPAAAVGRAGPGGGTVFLFPGQGAQWVGMARELMAASPVFADRMRECGEALGPFVDWDFAAELDGPLDRVDVVQPLSWAMMVSLAALWRAYGVQPAAVVGHSQGEIAAAVVAGALTLQDGARVVALRSRLIAERLAGKGGMVSLGLPRAAAEARVAPFDGRISVAVVNSASFTVVAGEPEALDELIEGCRAEEVMARRVQVDYASHTRQVEALTHELLDVLADVRPRASRVPFYSTVEGDAFDTTGLDAAYWVRNLRETVEFEKVVDRLLGLGFATFVEVGTHPVLTVAVGETADRAGAPDVAVIGSLRRGEGGPVRFARSLAEAYVHGVDVDWSPLFQGGRDVPLPTYAFQRERYWLTASAAAPAPRTAGHPLLSDAIELAGGQGWLFTGVVDPDVHGWLLDHTLVGQPLLPGAAVAELALYVGRKAGAERVGDLTLEQPLLLSEPMDVQVLVGAAGADASRAFTLFSRPSAATKDDWKRHATGVLEEAGGAAGVVAGSGAAGVVAETGAATGPDGPAALAPWPPDGASVVPIDGLYAELAGIGYEYGPTFQGLRAVWRRGADLYADVTLPEEAHAQARAFQLHPAALDAALQTLVSGAAGEGSRLVVPFAWGGVTLHTPGATALRVRIRRHEGDSCSVHIADDTGTPVLDAETLTVRELPKETLASAASAASAGGAALFALEWVEREAPGVPPTGPWALVGADRPGLADAVRATGATAAGYADLDALRHAVDDGAEVPAVVIATGLGGLATSEPATSGPTAPSGSATAGGPTEPGGPTEAAARTAHAALDLARAWLADERFAGSRLAVLTERAVAVTAEERPELTGAPVWGLIRSAQTEHPGRFTLIDTDTDTGTGTGTGTGRHPNSAALVHAIASGDPQLAVRGGTVFLPHLRAHRAEAGDTTGGTGGEPSAGQPVFGADSHVLVTGGLGTLGRLVTRHLVRAHGVRRLLLTGRRGMGTPGAEEFVAELRAGGAEVSVAACDTADRAALAALLDGVPDEHPLTGVVHAAGVLDDAVIGAQTPGHLDRVFRPKADGAVHLHELTRESGLTAFVLFSSFAGMLGTAGQANYAAANAFLDALARARRAEGLPAQSIAWGLWADESTMTGDLGEADLLRLRRSGVGTLSAEDGLALFDAAVADPAPVLAAVVLDPRALDADTAPVILRSLAPRRGTAAPARDTAAELRAKLDRAPRREHRHILLRTVRAEAAAILGHTQEKITAGRRFQDLGFDSLTAVELRNRLISATGVKLPPTLVFDHPTPGDLAERLLTALAPTPPPDENAPDTADPPGGPRVSESDIDDMNADDLIRLAMGDSES</sequence>
<reference evidence="13 14" key="1">
    <citation type="submission" date="2013-02" db="EMBL/GenBank/DDBJ databases">
        <title>Draft Genome Sequence of Streptomyces aurantiacus, Which Produces Setomimycin.</title>
        <authorList>
            <person name="Gruening B.A."/>
            <person name="Praeg A."/>
            <person name="Erxleben A."/>
            <person name="Guenther S."/>
            <person name="Mueller M."/>
        </authorList>
    </citation>
    <scope>NUCLEOTIDE SEQUENCE [LARGE SCALE GENOMIC DNA]</scope>
    <source>
        <strain evidence="13 14">JA 4570</strain>
    </source>
</reference>
<dbReference type="InterPro" id="IPR057326">
    <property type="entry name" value="KR_dom"/>
</dbReference>
<dbReference type="InterPro" id="IPR001227">
    <property type="entry name" value="Ac_transferase_dom_sf"/>
</dbReference>
<comment type="caution">
    <text evidence="13">The sequence shown here is derived from an EMBL/GenBank/DDBJ whole genome shotgun (WGS) entry which is preliminary data.</text>
</comment>
<dbReference type="Proteomes" id="UP000014629">
    <property type="component" value="Unassembled WGS sequence"/>
</dbReference>
<feature type="domain" description="Carrier" evidence="10">
    <location>
        <begin position="815"/>
        <end position="890"/>
    </location>
</feature>
<dbReference type="Pfam" id="PF16197">
    <property type="entry name" value="KAsynt_C_assoc"/>
    <property type="match status" value="1"/>
</dbReference>
<feature type="region of interest" description="Disordered" evidence="9">
    <location>
        <begin position="26"/>
        <end position="49"/>
    </location>
</feature>
<evidence type="ECO:0000313" key="13">
    <source>
        <dbReference type="EMBL" id="EPH39256.1"/>
    </source>
</evidence>
<dbReference type="SMART" id="SM01294">
    <property type="entry name" value="PKS_PP_betabranch"/>
    <property type="match status" value="2"/>
</dbReference>
<dbReference type="FunFam" id="3.40.366.10:FF:000002">
    <property type="entry name" value="Probable polyketide synthase 2"/>
    <property type="match status" value="2"/>
</dbReference>
<evidence type="ECO:0000259" key="11">
    <source>
        <dbReference type="PROSITE" id="PS52004"/>
    </source>
</evidence>
<dbReference type="Pfam" id="PF00550">
    <property type="entry name" value="PP-binding"/>
    <property type="match status" value="2"/>
</dbReference>
<keyword evidence="5" id="KW-0045">Antibiotic biosynthesis</keyword>
<feature type="compositionally biased region" description="Basic and acidic residues" evidence="9">
    <location>
        <begin position="242"/>
        <end position="251"/>
    </location>
</feature>
<feature type="domain" description="PKS/mFAS DH" evidence="12">
    <location>
        <begin position="1800"/>
        <end position="2095"/>
    </location>
</feature>
<dbReference type="GO" id="GO:0033068">
    <property type="term" value="P:macrolide biosynthetic process"/>
    <property type="evidence" value="ECO:0007669"/>
    <property type="project" value="UniProtKB-ARBA"/>
</dbReference>
<protein>
    <submittedName>
        <fullName evidence="13">Uncharacterized protein</fullName>
    </submittedName>
</protein>
<dbReference type="Pfam" id="PF08659">
    <property type="entry name" value="KR"/>
    <property type="match status" value="1"/>
</dbReference>
<dbReference type="InterPro" id="IPR016035">
    <property type="entry name" value="Acyl_Trfase/lysoPLipase"/>
</dbReference>
<dbReference type="FunFam" id="3.40.47.10:FF:000019">
    <property type="entry name" value="Polyketide synthase type I"/>
    <property type="match status" value="1"/>
</dbReference>
<dbReference type="PROSITE" id="PS52004">
    <property type="entry name" value="KS3_2"/>
    <property type="match status" value="2"/>
</dbReference>
<keyword evidence="3" id="KW-0597">Phosphoprotein</keyword>
<dbReference type="SUPFAM" id="SSF53901">
    <property type="entry name" value="Thiolase-like"/>
    <property type="match status" value="2"/>
</dbReference>
<dbReference type="PROSITE" id="PS00012">
    <property type="entry name" value="PHOSPHOPANTETHEINE"/>
    <property type="match status" value="2"/>
</dbReference>
<dbReference type="Gene3D" id="3.40.366.10">
    <property type="entry name" value="Malonyl-Coenzyme A Acyl Carrier Protein, domain 2"/>
    <property type="match status" value="2"/>
</dbReference>
<dbReference type="Pfam" id="PF21089">
    <property type="entry name" value="PKS_DH_N"/>
    <property type="match status" value="1"/>
</dbReference>
<dbReference type="Pfam" id="PF14765">
    <property type="entry name" value="PS-DH"/>
    <property type="match status" value="1"/>
</dbReference>
<dbReference type="InterPro" id="IPR055123">
    <property type="entry name" value="SpnB-like_Rossmann"/>
</dbReference>
<dbReference type="Pfam" id="PF00698">
    <property type="entry name" value="Acyl_transf_1"/>
    <property type="match status" value="2"/>
</dbReference>
<dbReference type="SUPFAM" id="SSF55048">
    <property type="entry name" value="Probable ACP-binding domain of malonyl-CoA ACP transacylase"/>
    <property type="match status" value="2"/>
</dbReference>
<feature type="active site" description="Proton acceptor; for dehydratase activity" evidence="8">
    <location>
        <position position="1832"/>
    </location>
</feature>
<feature type="region of interest" description="Disordered" evidence="9">
    <location>
        <begin position="190"/>
        <end position="227"/>
    </location>
</feature>
<dbReference type="Gene3D" id="3.30.70.3290">
    <property type="match status" value="2"/>
</dbReference>
<dbReference type="SMART" id="SM00823">
    <property type="entry name" value="PKS_PP"/>
    <property type="match status" value="2"/>
</dbReference>
<dbReference type="InterPro" id="IPR042104">
    <property type="entry name" value="PKS_dehydratase_sf"/>
</dbReference>
<feature type="region of interest" description="C-terminal hotdog fold" evidence="8">
    <location>
        <begin position="1957"/>
        <end position="2095"/>
    </location>
</feature>
<feature type="region of interest" description="N-terminal hotdog fold" evidence="8">
    <location>
        <begin position="1800"/>
        <end position="1922"/>
    </location>
</feature>
<dbReference type="InterPro" id="IPR006162">
    <property type="entry name" value="Ppantetheine_attach_site"/>
</dbReference>
<keyword evidence="14" id="KW-1185">Reference proteome</keyword>
<dbReference type="InterPro" id="IPR014030">
    <property type="entry name" value="Ketoacyl_synth_N"/>
</dbReference>
<dbReference type="InterPro" id="IPR018201">
    <property type="entry name" value="Ketoacyl_synth_AS"/>
</dbReference>
<dbReference type="InterPro" id="IPR049900">
    <property type="entry name" value="PKS_mFAS_DH"/>
</dbReference>
<dbReference type="InterPro" id="IPR050091">
    <property type="entry name" value="PKS_NRPS_Biosynth_Enz"/>
</dbReference>
<dbReference type="Gene3D" id="1.10.1200.10">
    <property type="entry name" value="ACP-like"/>
    <property type="match status" value="2"/>
</dbReference>
<feature type="region of interest" description="Disordered" evidence="9">
    <location>
        <begin position="770"/>
        <end position="811"/>
    </location>
</feature>
<name>S3Z692_9ACTN</name>
<dbReference type="Gene3D" id="3.40.50.720">
    <property type="entry name" value="NAD(P)-binding Rossmann-like Domain"/>
    <property type="match status" value="1"/>
</dbReference>
<feature type="region of interest" description="Disordered" evidence="9">
    <location>
        <begin position="2703"/>
        <end position="2734"/>
    </location>
</feature>
<proteinExistence type="predicted"/>
<feature type="compositionally biased region" description="Low complexity" evidence="9">
    <location>
        <begin position="783"/>
        <end position="793"/>
    </location>
</feature>
<dbReference type="PATRIC" id="fig|1286094.4.peg.7595"/>
<feature type="domain" description="Ketosynthase family 3 (KS3)" evidence="11">
    <location>
        <begin position="911"/>
        <end position="1337"/>
    </location>
</feature>